<feature type="active site" description="Proton donor" evidence="4">
    <location>
        <position position="328"/>
    </location>
</feature>
<evidence type="ECO:0000313" key="6">
    <source>
        <dbReference type="EMBL" id="KZO95951.1"/>
    </source>
</evidence>
<dbReference type="SUPFAM" id="SSF53474">
    <property type="entry name" value="alpha/beta-Hydrolases"/>
    <property type="match status" value="1"/>
</dbReference>
<dbReference type="InterPro" id="IPR010497">
    <property type="entry name" value="Epoxide_hydro_N"/>
</dbReference>
<dbReference type="PRINTS" id="PR00412">
    <property type="entry name" value="EPOXHYDRLASE"/>
</dbReference>
<accession>A0A167LRB3</accession>
<reference evidence="6 7" key="1">
    <citation type="journal article" date="2016" name="Mol. Biol. Evol.">
        <title>Comparative Genomics of Early-Diverging Mushroom-Forming Fungi Provides Insights into the Origins of Lignocellulose Decay Capabilities.</title>
        <authorList>
            <person name="Nagy L.G."/>
            <person name="Riley R."/>
            <person name="Tritt A."/>
            <person name="Adam C."/>
            <person name="Daum C."/>
            <person name="Floudas D."/>
            <person name="Sun H."/>
            <person name="Yadav J.S."/>
            <person name="Pangilinan J."/>
            <person name="Larsson K.H."/>
            <person name="Matsuura K."/>
            <person name="Barry K."/>
            <person name="Labutti K."/>
            <person name="Kuo R."/>
            <person name="Ohm R.A."/>
            <person name="Bhattacharya S.S."/>
            <person name="Shirouzu T."/>
            <person name="Yoshinaga Y."/>
            <person name="Martin F.M."/>
            <person name="Grigoriev I.V."/>
            <person name="Hibbett D.S."/>
        </authorList>
    </citation>
    <scope>NUCLEOTIDE SEQUENCE [LARGE SCALE GENOMIC DNA]</scope>
    <source>
        <strain evidence="6 7">TUFC12733</strain>
    </source>
</reference>
<protein>
    <submittedName>
        <fullName evidence="6">Epoxide hydrolase</fullName>
    </submittedName>
</protein>
<dbReference type="STRING" id="1330018.A0A167LRB3"/>
<dbReference type="GO" id="GO:0097176">
    <property type="term" value="P:epoxide metabolic process"/>
    <property type="evidence" value="ECO:0007669"/>
    <property type="project" value="TreeGrafter"/>
</dbReference>
<evidence type="ECO:0000256" key="3">
    <source>
        <dbReference type="ARBA" id="ARBA00022801"/>
    </source>
</evidence>
<keyword evidence="3 6" id="KW-0378">Hydrolase</keyword>
<evidence type="ECO:0000259" key="5">
    <source>
        <dbReference type="Pfam" id="PF06441"/>
    </source>
</evidence>
<dbReference type="Proteomes" id="UP000076738">
    <property type="component" value="Unassembled WGS sequence"/>
</dbReference>
<keyword evidence="7" id="KW-1185">Reference proteome</keyword>
<dbReference type="Gene3D" id="3.40.50.1820">
    <property type="entry name" value="alpha/beta hydrolase"/>
    <property type="match status" value="1"/>
</dbReference>
<dbReference type="OrthoDB" id="7130006at2759"/>
<dbReference type="PANTHER" id="PTHR21661">
    <property type="entry name" value="EPOXIDE HYDROLASE 1-RELATED"/>
    <property type="match status" value="1"/>
</dbReference>
<gene>
    <name evidence="6" type="ORF">CALVIDRAFT_598651</name>
</gene>
<dbReference type="InterPro" id="IPR016292">
    <property type="entry name" value="Epoxide_hydrolase"/>
</dbReference>
<feature type="active site" description="Nucleophile" evidence="4">
    <location>
        <position position="186"/>
    </location>
</feature>
<organism evidence="6 7">
    <name type="scientific">Calocera viscosa (strain TUFC12733)</name>
    <dbReference type="NCBI Taxonomy" id="1330018"/>
    <lineage>
        <taxon>Eukaryota</taxon>
        <taxon>Fungi</taxon>
        <taxon>Dikarya</taxon>
        <taxon>Basidiomycota</taxon>
        <taxon>Agaricomycotina</taxon>
        <taxon>Dacrymycetes</taxon>
        <taxon>Dacrymycetales</taxon>
        <taxon>Dacrymycetaceae</taxon>
        <taxon>Calocera</taxon>
    </lineage>
</organism>
<evidence type="ECO:0000256" key="1">
    <source>
        <dbReference type="ARBA" id="ARBA00010088"/>
    </source>
</evidence>
<name>A0A167LRB3_CALVF</name>
<feature type="domain" description="Epoxide hydrolase N-terminal" evidence="5">
    <location>
        <begin position="17"/>
        <end position="119"/>
    </location>
</feature>
<keyword evidence="2" id="KW-0058">Aromatic hydrocarbons catabolism</keyword>
<dbReference type="PANTHER" id="PTHR21661:SF35">
    <property type="entry name" value="EPOXIDE HYDROLASE"/>
    <property type="match status" value="1"/>
</dbReference>
<dbReference type="InterPro" id="IPR000639">
    <property type="entry name" value="Epox_hydrolase-like"/>
</dbReference>
<feature type="active site" description="Proton acceptor" evidence="4">
    <location>
        <position position="381"/>
    </location>
</feature>
<sequence>MSTPLPQPVLLDPASRLPQAEVSRFLTLLRESRLPETDILPGASTGWEYGIPLTRLQELRTYGLEKWNYDAFLADISRFQHYTVEIEGISVHYVHARASREGAVPLLMTHGWPGSFYEFHKVVGPLSSPSAEEDPAFDVVLPSLPGFGFSGPPPRKGWTLMDTARVFNTLMVDVLGYGEYVAQGGDWGYVVTRALTANHGDHCVLAHFNNLLELPPAYHYPVLTAMALLPKWAGRRVGSTILTQPEMDGLDRQMQFRKTGLGYVSIQSTKPATIGYALVDHPVGLLAYLGEKYSTWTDPASKATDDDVVSTVALYFLTRTFHTSVLPYYETKHTQYMYLPKQVKGKTGLSVFQFDVLGAPRSWASRVLNVVYYKRHDHGGHFAGLEMPEALVGDVREFVKGHWGK</sequence>
<dbReference type="PIRSF" id="PIRSF001112">
    <property type="entry name" value="Epoxide_hydrolase"/>
    <property type="match status" value="1"/>
</dbReference>
<dbReference type="GO" id="GO:0004301">
    <property type="term" value="F:epoxide hydrolase activity"/>
    <property type="evidence" value="ECO:0007669"/>
    <property type="project" value="TreeGrafter"/>
</dbReference>
<dbReference type="InterPro" id="IPR029058">
    <property type="entry name" value="AB_hydrolase_fold"/>
</dbReference>
<dbReference type="EMBL" id="KV417286">
    <property type="protein sequence ID" value="KZO95951.1"/>
    <property type="molecule type" value="Genomic_DNA"/>
</dbReference>
<dbReference type="Pfam" id="PF06441">
    <property type="entry name" value="EHN"/>
    <property type="match status" value="1"/>
</dbReference>
<evidence type="ECO:0000256" key="4">
    <source>
        <dbReference type="PIRSR" id="PIRSR001112-1"/>
    </source>
</evidence>
<dbReference type="AlphaFoldDB" id="A0A167LRB3"/>
<proteinExistence type="inferred from homology"/>
<evidence type="ECO:0000256" key="2">
    <source>
        <dbReference type="ARBA" id="ARBA00022797"/>
    </source>
</evidence>
<comment type="similarity">
    <text evidence="1">Belongs to the peptidase S33 family.</text>
</comment>
<evidence type="ECO:0000313" key="7">
    <source>
        <dbReference type="Proteomes" id="UP000076738"/>
    </source>
</evidence>